<evidence type="ECO:0000313" key="3">
    <source>
        <dbReference type="EMBL" id="KYM91670.1"/>
    </source>
</evidence>
<feature type="transmembrane region" description="Helical" evidence="2">
    <location>
        <begin position="367"/>
        <end position="387"/>
    </location>
</feature>
<dbReference type="STRING" id="520822.A0A195BVJ0"/>
<feature type="compositionally biased region" description="Acidic residues" evidence="1">
    <location>
        <begin position="572"/>
        <end position="583"/>
    </location>
</feature>
<accession>A0A195BVJ0</accession>
<feature type="compositionally biased region" description="Basic and acidic residues" evidence="1">
    <location>
        <begin position="556"/>
        <end position="571"/>
    </location>
</feature>
<feature type="transmembrane region" description="Helical" evidence="2">
    <location>
        <begin position="341"/>
        <end position="361"/>
    </location>
</feature>
<dbReference type="EMBL" id="KQ976406">
    <property type="protein sequence ID" value="KYM91670.1"/>
    <property type="molecule type" value="Genomic_DNA"/>
</dbReference>
<name>A0A195BVJ0_9HYME</name>
<feature type="region of interest" description="Disordered" evidence="1">
    <location>
        <begin position="527"/>
        <end position="596"/>
    </location>
</feature>
<evidence type="ECO:0000256" key="1">
    <source>
        <dbReference type="SAM" id="MobiDB-lite"/>
    </source>
</evidence>
<feature type="region of interest" description="Disordered" evidence="1">
    <location>
        <begin position="132"/>
        <end position="195"/>
    </location>
</feature>
<evidence type="ECO:0000256" key="2">
    <source>
        <dbReference type="SAM" id="Phobius"/>
    </source>
</evidence>
<organism evidence="3 4">
    <name type="scientific">Atta colombica</name>
    <dbReference type="NCBI Taxonomy" id="520822"/>
    <lineage>
        <taxon>Eukaryota</taxon>
        <taxon>Metazoa</taxon>
        <taxon>Ecdysozoa</taxon>
        <taxon>Arthropoda</taxon>
        <taxon>Hexapoda</taxon>
        <taxon>Insecta</taxon>
        <taxon>Pterygota</taxon>
        <taxon>Neoptera</taxon>
        <taxon>Endopterygota</taxon>
        <taxon>Hymenoptera</taxon>
        <taxon>Apocrita</taxon>
        <taxon>Aculeata</taxon>
        <taxon>Formicoidea</taxon>
        <taxon>Formicidae</taxon>
        <taxon>Myrmicinae</taxon>
        <taxon>Atta</taxon>
    </lineage>
</organism>
<feature type="region of interest" description="Disordered" evidence="1">
    <location>
        <begin position="71"/>
        <end position="115"/>
    </location>
</feature>
<keyword evidence="4" id="KW-1185">Reference proteome</keyword>
<keyword evidence="2" id="KW-1133">Transmembrane helix</keyword>
<reference evidence="3 4" key="1">
    <citation type="submission" date="2015-09" db="EMBL/GenBank/DDBJ databases">
        <title>Atta colombica WGS genome.</title>
        <authorList>
            <person name="Nygaard S."/>
            <person name="Hu H."/>
            <person name="Boomsma J."/>
            <person name="Zhang G."/>
        </authorList>
    </citation>
    <scope>NUCLEOTIDE SEQUENCE [LARGE SCALE GENOMIC DNA]</scope>
    <source>
        <strain evidence="3">Treedump-2</strain>
        <tissue evidence="3">Whole body</tissue>
    </source>
</reference>
<feature type="compositionally biased region" description="Basic and acidic residues" evidence="1">
    <location>
        <begin position="93"/>
        <end position="107"/>
    </location>
</feature>
<feature type="compositionally biased region" description="Basic and acidic residues" evidence="1">
    <location>
        <begin position="222"/>
        <end position="255"/>
    </location>
</feature>
<proteinExistence type="predicted"/>
<protein>
    <submittedName>
        <fullName evidence="3">Uncharacterized protein</fullName>
    </submittedName>
</protein>
<sequence length="596" mass="66599">MCSPRIAMFSSVGNCYATHLRASWTRPRQPYEAPKIPSVNSRRDSTAAKRFGHFVARHAAQFDNDSISRSRKRSCVRRRRLRVAGKARRGKARQGEARRGEVRRSEENPVNSVSPSDSYRILAMRKNFYARSTPPSSVLMTPRASVSHSAFPKEDSQPIPAPQQQQQVSTPRPPYVSHDRHAIGRTTPSVEKMNRNEDVNEPANNIRFVQQNGNIVPAGPSEMKEIGEQREPSANDLEQKQQKDVERPNVINEEKNDFDEEQRKQVMSPPLNRNDDGPRNDNVLVVPGSQAEQPLAQPAVERASGRSNDVKAHAEDDELQALQERVDGILNRDVPNNDNGIRLIAFSLTILYAFGQLYCLLQTIPNIYFNIALLFGLLINITLKWNYFDSMMSSRKAENTTVVNNANLVSSSLIDKPAPLPARLSSKVKVPVGVLPIPEIIEQKVVDDMDKKKEIRDDASAVVRNNLQPPLPKLAPANAVDDKEEKEPIIEAGNLDPPFVVNPPARHIGEQLERRAKDSWLRVGPGVQEVGDELNRVPGLDDGQANGGDDQYDGADYDKESQQKNDIHLAGEDEGEDEGDLLEGEYPNNLKQGKRE</sequence>
<feature type="compositionally biased region" description="Basic residues" evidence="1">
    <location>
        <begin position="71"/>
        <end position="92"/>
    </location>
</feature>
<evidence type="ECO:0000313" key="4">
    <source>
        <dbReference type="Proteomes" id="UP000078540"/>
    </source>
</evidence>
<dbReference type="AlphaFoldDB" id="A0A195BVJ0"/>
<dbReference type="Proteomes" id="UP000078540">
    <property type="component" value="Unassembled WGS sequence"/>
</dbReference>
<feature type="region of interest" description="Disordered" evidence="1">
    <location>
        <begin position="210"/>
        <end position="312"/>
    </location>
</feature>
<keyword evidence="2" id="KW-0472">Membrane</keyword>
<gene>
    <name evidence="3" type="ORF">ALC53_01428</name>
</gene>
<feature type="compositionally biased region" description="Polar residues" evidence="1">
    <location>
        <begin position="133"/>
        <end position="148"/>
    </location>
</feature>
<keyword evidence="2" id="KW-0812">Transmembrane</keyword>